<evidence type="ECO:0000313" key="2">
    <source>
        <dbReference type="EMBL" id="KIW13308.1"/>
    </source>
</evidence>
<name>A0A0D2B2Z5_9EURO</name>
<dbReference type="Pfam" id="PF17110">
    <property type="entry name" value="TFB6"/>
    <property type="match status" value="1"/>
</dbReference>
<keyword evidence="3" id="KW-1185">Reference proteome</keyword>
<dbReference type="EMBL" id="KN847497">
    <property type="protein sequence ID" value="KIW13308.1"/>
    <property type="molecule type" value="Genomic_DNA"/>
</dbReference>
<dbReference type="STRING" id="91928.A0A0D2B2Z5"/>
<evidence type="ECO:0000313" key="3">
    <source>
        <dbReference type="Proteomes" id="UP000053328"/>
    </source>
</evidence>
<feature type="region of interest" description="Disordered" evidence="1">
    <location>
        <begin position="1"/>
        <end position="44"/>
    </location>
</feature>
<feature type="region of interest" description="Disordered" evidence="1">
    <location>
        <begin position="247"/>
        <end position="270"/>
    </location>
</feature>
<organism evidence="2 3">
    <name type="scientific">Exophiala spinifera</name>
    <dbReference type="NCBI Taxonomy" id="91928"/>
    <lineage>
        <taxon>Eukaryota</taxon>
        <taxon>Fungi</taxon>
        <taxon>Dikarya</taxon>
        <taxon>Ascomycota</taxon>
        <taxon>Pezizomycotina</taxon>
        <taxon>Eurotiomycetes</taxon>
        <taxon>Chaetothyriomycetidae</taxon>
        <taxon>Chaetothyriales</taxon>
        <taxon>Herpotrichiellaceae</taxon>
        <taxon>Exophiala</taxon>
    </lineage>
</organism>
<dbReference type="PANTHER" id="PTHR37781:SF1">
    <property type="entry name" value="ADR380WP"/>
    <property type="match status" value="1"/>
</dbReference>
<reference evidence="2 3" key="1">
    <citation type="submission" date="2015-01" db="EMBL/GenBank/DDBJ databases">
        <title>The Genome Sequence of Exophiala spinifera CBS89968.</title>
        <authorList>
            <consortium name="The Broad Institute Genomics Platform"/>
            <person name="Cuomo C."/>
            <person name="de Hoog S."/>
            <person name="Gorbushina A."/>
            <person name="Stielow B."/>
            <person name="Teixiera M."/>
            <person name="Abouelleil A."/>
            <person name="Chapman S.B."/>
            <person name="Priest M."/>
            <person name="Young S.K."/>
            <person name="Wortman J."/>
            <person name="Nusbaum C."/>
            <person name="Birren B."/>
        </authorList>
    </citation>
    <scope>NUCLEOTIDE SEQUENCE [LARGE SCALE GENOMIC DNA]</scope>
    <source>
        <strain evidence="2 3">CBS 89968</strain>
    </source>
</reference>
<dbReference type="RefSeq" id="XP_016233524.1">
    <property type="nucleotide sequence ID" value="XM_016382821.1"/>
</dbReference>
<feature type="compositionally biased region" description="Acidic residues" evidence="1">
    <location>
        <begin position="200"/>
        <end position="216"/>
    </location>
</feature>
<dbReference type="GO" id="GO:0005675">
    <property type="term" value="C:transcription factor TFIIH holo complex"/>
    <property type="evidence" value="ECO:0007669"/>
    <property type="project" value="TreeGrafter"/>
</dbReference>
<dbReference type="InterPro" id="IPR031349">
    <property type="entry name" value="Tfb6"/>
</dbReference>
<dbReference type="GeneID" id="27335579"/>
<feature type="compositionally biased region" description="Low complexity" evidence="1">
    <location>
        <begin position="14"/>
        <end position="25"/>
    </location>
</feature>
<evidence type="ECO:0000256" key="1">
    <source>
        <dbReference type="SAM" id="MobiDB-lite"/>
    </source>
</evidence>
<sequence length="270" mass="29596">MDLPKNFIPPSPPASAASPAPTTTSFTGQNPDLPTPRSHRLRPGSPKEIALINYLDDKILRITRRYAKKFSDEMTSKDDAPGYTTYDEFVADVDPLVDVAWVSGTPTLQVAYLLSLAGLVCSYMPAFPFSTAVFYITGKLDRGFTSLLQSSSTNSPDPAAAYHVSMTEKVRIKSLVEETRITAVNVTSSSGLSTKVVDVSELETEEEEEEDTDDTNLEQGPQSNNISRSLALSKIYKRTLEILGDSLDTSALLSDQEMRDAPMTERKAEE</sequence>
<dbReference type="AlphaFoldDB" id="A0A0D2B2Z5"/>
<accession>A0A0D2B2Z5</accession>
<dbReference type="OrthoDB" id="2567806at2759"/>
<dbReference type="VEuPathDB" id="FungiDB:PV08_08496"/>
<dbReference type="PANTHER" id="PTHR37781">
    <property type="entry name" value="TFIIH COMPLEX SUBUNIT"/>
    <property type="match status" value="1"/>
</dbReference>
<protein>
    <submittedName>
        <fullName evidence="2">Uncharacterized protein</fullName>
    </submittedName>
</protein>
<feature type="region of interest" description="Disordered" evidence="1">
    <location>
        <begin position="198"/>
        <end position="225"/>
    </location>
</feature>
<proteinExistence type="predicted"/>
<feature type="compositionally biased region" description="Basic and acidic residues" evidence="1">
    <location>
        <begin position="256"/>
        <end position="270"/>
    </location>
</feature>
<dbReference type="HOGENOM" id="CLU_062681_0_0_1"/>
<dbReference type="Proteomes" id="UP000053328">
    <property type="component" value="Unassembled WGS sequence"/>
</dbReference>
<gene>
    <name evidence="2" type="ORF">PV08_08496</name>
</gene>